<dbReference type="RefSeq" id="WP_198880371.1">
    <property type="nucleotide sequence ID" value="NZ_JAEKJA010000001.1"/>
</dbReference>
<dbReference type="PANTHER" id="PTHR43597">
    <property type="entry name" value="SULFUR ACCEPTOR PROTEIN CSDE"/>
    <property type="match status" value="1"/>
</dbReference>
<dbReference type="Pfam" id="PF02657">
    <property type="entry name" value="SufE"/>
    <property type="match status" value="1"/>
</dbReference>
<evidence type="ECO:0000256" key="1">
    <source>
        <dbReference type="ARBA" id="ARBA00010282"/>
    </source>
</evidence>
<evidence type="ECO:0000313" key="3">
    <source>
        <dbReference type="EMBL" id="MBJ3774493.1"/>
    </source>
</evidence>
<organism evidence="3 4">
    <name type="scientific">Acuticoccus mangrovi</name>
    <dbReference type="NCBI Taxonomy" id="2796142"/>
    <lineage>
        <taxon>Bacteria</taxon>
        <taxon>Pseudomonadati</taxon>
        <taxon>Pseudomonadota</taxon>
        <taxon>Alphaproteobacteria</taxon>
        <taxon>Hyphomicrobiales</taxon>
        <taxon>Amorphaceae</taxon>
        <taxon>Acuticoccus</taxon>
    </lineage>
</organism>
<dbReference type="PANTHER" id="PTHR43597:SF5">
    <property type="entry name" value="SUFE-LIKE PROTEIN 2, CHLOROPLASTIC"/>
    <property type="match status" value="1"/>
</dbReference>
<comment type="similarity">
    <text evidence="1">Belongs to the SufE family.</text>
</comment>
<accession>A0A934MEL1</accession>
<feature type="domain" description="Fe-S metabolism associated" evidence="2">
    <location>
        <begin position="9"/>
        <end position="128"/>
    </location>
</feature>
<reference evidence="3" key="1">
    <citation type="submission" date="2020-12" db="EMBL/GenBank/DDBJ databases">
        <title>Bacterial taxonomy.</title>
        <authorList>
            <person name="Pan X."/>
        </authorList>
    </citation>
    <scope>NUCLEOTIDE SEQUENCE</scope>
    <source>
        <strain evidence="3">B2012</strain>
    </source>
</reference>
<evidence type="ECO:0000259" key="2">
    <source>
        <dbReference type="Pfam" id="PF02657"/>
    </source>
</evidence>
<protein>
    <submittedName>
        <fullName evidence="3">SufE family protein</fullName>
    </submittedName>
</protein>
<dbReference type="AlphaFoldDB" id="A0A934MEL1"/>
<proteinExistence type="inferred from homology"/>
<comment type="caution">
    <text evidence="3">The sequence shown here is derived from an EMBL/GenBank/DDBJ whole genome shotgun (WGS) entry which is preliminary data.</text>
</comment>
<dbReference type="EMBL" id="JAEKJA010000001">
    <property type="protein sequence ID" value="MBJ3774493.1"/>
    <property type="molecule type" value="Genomic_DNA"/>
</dbReference>
<sequence>MTDADDIAEAFDMIEDWEERYRYVIELGKELPEFPEPLKTKATRVEGCVSQVWLIVSQKDGRLVLIGDSDAMIVRGLVAILIAFYSGRRPAEVAGLDVDAYLRRLQLAEHLTPQRSNGLNSMVKRIHEDAARLAADAA</sequence>
<dbReference type="InterPro" id="IPR003808">
    <property type="entry name" value="Fe-S_metab-assoc_dom"/>
</dbReference>
<dbReference type="Gene3D" id="3.90.1010.10">
    <property type="match status" value="1"/>
</dbReference>
<keyword evidence="4" id="KW-1185">Reference proteome</keyword>
<gene>
    <name evidence="3" type="ORF">JCR33_02270</name>
</gene>
<dbReference type="Proteomes" id="UP000609531">
    <property type="component" value="Unassembled WGS sequence"/>
</dbReference>
<dbReference type="SUPFAM" id="SSF82649">
    <property type="entry name" value="SufE/NifU"/>
    <property type="match status" value="1"/>
</dbReference>
<evidence type="ECO:0000313" key="4">
    <source>
        <dbReference type="Proteomes" id="UP000609531"/>
    </source>
</evidence>
<name>A0A934MEL1_9HYPH</name>